<dbReference type="AlphaFoldDB" id="A0AAW0ZA14"/>
<protein>
    <recommendedName>
        <fullName evidence="4">Serum response factor-binding protein 1</fullName>
    </recommendedName>
</protein>
<dbReference type="GO" id="GO:0005634">
    <property type="term" value="C:nucleus"/>
    <property type="evidence" value="ECO:0007669"/>
    <property type="project" value="TreeGrafter"/>
</dbReference>
<keyword evidence="3" id="KW-1185">Reference proteome</keyword>
<evidence type="ECO:0008006" key="4">
    <source>
        <dbReference type="Google" id="ProtNLM"/>
    </source>
</evidence>
<comment type="caution">
    <text evidence="2">The sequence shown here is derived from an EMBL/GenBank/DDBJ whole genome shotgun (WGS) entry which is preliminary data.</text>
</comment>
<feature type="compositionally biased region" description="Basic and acidic residues" evidence="1">
    <location>
        <begin position="355"/>
        <end position="373"/>
    </location>
</feature>
<sequence length="412" mass="48135">MEINNEIVLLRQFVRQARICIINKLIREAKRLCASNGNEKLLEKNKNKANKLLREVFALKRVKEDEISKFGIGRFKCLRDILQNPQIDDKTRAMAKVVRYKSLSSKIMEFHEKFPDYDKHISERKTKNSTKKKGVCNSDLQVKRLKRLRNDINNSVEKVHEENAKIINDTTPAGHVPCQKERNGNRKCEKLLKETKLNVKSKDDEGNTMGILNIQDVKIDSKNEQSSKIVTKVISNEATVKRFTEILQETEEEQNEIYKATKNQQSSNETTEFSKNTDDFFLHTNEVTLRSNDTLFSKEKNITSQCNINHNVFKSNQTKNKKDKLYNEKIHKEKRNNRKGEMNCANVFYNRSDTTETRKQNRKGIQVEKKEKINSTSSAEYENLHPSWVAKKKQQDIMKQGFQGKKIKFDEN</sequence>
<dbReference type="InterPro" id="IPR037393">
    <property type="entry name" value="Bud22/SRFB1"/>
</dbReference>
<feature type="region of interest" description="Disordered" evidence="1">
    <location>
        <begin position="355"/>
        <end position="382"/>
    </location>
</feature>
<gene>
    <name evidence="2" type="ORF">QLX08_011140</name>
</gene>
<reference evidence="2 3" key="1">
    <citation type="submission" date="2024-05" db="EMBL/GenBank/DDBJ databases">
        <title>The nuclear and mitochondrial genome assemblies of Tetragonisca angustula (Apidae: Meliponini), a tiny yet remarkable pollinator in the Neotropics.</title>
        <authorList>
            <person name="Ferrari R."/>
            <person name="Ricardo P.C."/>
            <person name="Dias F.C."/>
            <person name="Araujo N.S."/>
            <person name="Soares D.O."/>
            <person name="Zhou Q.-S."/>
            <person name="Zhu C.-D."/>
            <person name="Coutinho L."/>
            <person name="Airas M.C."/>
            <person name="Batista T.M."/>
        </authorList>
    </citation>
    <scope>NUCLEOTIDE SEQUENCE [LARGE SCALE GENOMIC DNA]</scope>
    <source>
        <strain evidence="2">ASF017062</strain>
        <tissue evidence="2">Abdomen</tissue>
    </source>
</reference>
<dbReference type="PANTHER" id="PTHR23325:SF1">
    <property type="entry name" value="SERUM RESPONSE FACTOR-BINDING PROTEIN 1"/>
    <property type="match status" value="1"/>
</dbReference>
<evidence type="ECO:0000313" key="3">
    <source>
        <dbReference type="Proteomes" id="UP001432146"/>
    </source>
</evidence>
<dbReference type="Proteomes" id="UP001432146">
    <property type="component" value="Unassembled WGS sequence"/>
</dbReference>
<dbReference type="GO" id="GO:0030490">
    <property type="term" value="P:maturation of SSU-rRNA"/>
    <property type="evidence" value="ECO:0007669"/>
    <property type="project" value="TreeGrafter"/>
</dbReference>
<organism evidence="2 3">
    <name type="scientific">Tetragonisca angustula</name>
    <dbReference type="NCBI Taxonomy" id="166442"/>
    <lineage>
        <taxon>Eukaryota</taxon>
        <taxon>Metazoa</taxon>
        <taxon>Ecdysozoa</taxon>
        <taxon>Arthropoda</taxon>
        <taxon>Hexapoda</taxon>
        <taxon>Insecta</taxon>
        <taxon>Pterygota</taxon>
        <taxon>Neoptera</taxon>
        <taxon>Endopterygota</taxon>
        <taxon>Hymenoptera</taxon>
        <taxon>Apocrita</taxon>
        <taxon>Aculeata</taxon>
        <taxon>Apoidea</taxon>
        <taxon>Anthophila</taxon>
        <taxon>Apidae</taxon>
        <taxon>Tetragonisca</taxon>
    </lineage>
</organism>
<dbReference type="GO" id="GO:0030686">
    <property type="term" value="C:90S preribosome"/>
    <property type="evidence" value="ECO:0007669"/>
    <property type="project" value="TreeGrafter"/>
</dbReference>
<evidence type="ECO:0000313" key="2">
    <source>
        <dbReference type="EMBL" id="KAK9294154.1"/>
    </source>
</evidence>
<evidence type="ECO:0000256" key="1">
    <source>
        <dbReference type="SAM" id="MobiDB-lite"/>
    </source>
</evidence>
<accession>A0AAW0ZA14</accession>
<dbReference type="PANTHER" id="PTHR23325">
    <property type="entry name" value="SERUM RESPONSE FACTOR-BINDING"/>
    <property type="match status" value="1"/>
</dbReference>
<name>A0AAW0ZA14_9HYME</name>
<dbReference type="EMBL" id="JAWNGG020000341">
    <property type="protein sequence ID" value="KAK9294154.1"/>
    <property type="molecule type" value="Genomic_DNA"/>
</dbReference>
<proteinExistence type="predicted"/>